<comment type="caution">
    <text evidence="2">The sequence shown here is derived from an EMBL/GenBank/DDBJ whole genome shotgun (WGS) entry which is preliminary data.</text>
</comment>
<dbReference type="AlphaFoldDB" id="A0A917FP60"/>
<protein>
    <recommendedName>
        <fullName evidence="4">PQQ-binding-like beta-propeller repeat protein</fullName>
    </recommendedName>
</protein>
<evidence type="ECO:0008006" key="4">
    <source>
        <dbReference type="Google" id="ProtNLM"/>
    </source>
</evidence>
<dbReference type="Proteomes" id="UP000637643">
    <property type="component" value="Unassembled WGS sequence"/>
</dbReference>
<dbReference type="EMBL" id="BMKR01000019">
    <property type="protein sequence ID" value="GGF92221.1"/>
    <property type="molecule type" value="Genomic_DNA"/>
</dbReference>
<feature type="chain" id="PRO_5039678801" description="PQQ-binding-like beta-propeller repeat protein" evidence="1">
    <location>
        <begin position="27"/>
        <end position="420"/>
    </location>
</feature>
<dbReference type="SUPFAM" id="SSF50998">
    <property type="entry name" value="Quinoprotein alcohol dehydrogenase-like"/>
    <property type="match status" value="1"/>
</dbReference>
<evidence type="ECO:0000256" key="1">
    <source>
        <dbReference type="SAM" id="SignalP"/>
    </source>
</evidence>
<feature type="signal peptide" evidence="1">
    <location>
        <begin position="1"/>
        <end position="26"/>
    </location>
</feature>
<keyword evidence="1" id="KW-0732">Signal</keyword>
<dbReference type="InterPro" id="IPR011047">
    <property type="entry name" value="Quinoprotein_ADH-like_sf"/>
</dbReference>
<dbReference type="InterPro" id="IPR015943">
    <property type="entry name" value="WD40/YVTN_repeat-like_dom_sf"/>
</dbReference>
<evidence type="ECO:0000313" key="3">
    <source>
        <dbReference type="Proteomes" id="UP000637643"/>
    </source>
</evidence>
<accession>A0A917FP60</accession>
<organism evidence="2 3">
    <name type="scientific">Paenibacillus albidus</name>
    <dbReference type="NCBI Taxonomy" id="2041023"/>
    <lineage>
        <taxon>Bacteria</taxon>
        <taxon>Bacillati</taxon>
        <taxon>Bacillota</taxon>
        <taxon>Bacilli</taxon>
        <taxon>Bacillales</taxon>
        <taxon>Paenibacillaceae</taxon>
        <taxon>Paenibacillus</taxon>
    </lineage>
</organism>
<reference evidence="2" key="1">
    <citation type="journal article" date="2014" name="Int. J. Syst. Evol. Microbiol.">
        <title>Complete genome sequence of Corynebacterium casei LMG S-19264T (=DSM 44701T), isolated from a smear-ripened cheese.</title>
        <authorList>
            <consortium name="US DOE Joint Genome Institute (JGI-PGF)"/>
            <person name="Walter F."/>
            <person name="Albersmeier A."/>
            <person name="Kalinowski J."/>
            <person name="Ruckert C."/>
        </authorList>
    </citation>
    <scope>NUCLEOTIDE SEQUENCE</scope>
    <source>
        <strain evidence="2">CGMCC 1.16134</strain>
    </source>
</reference>
<gene>
    <name evidence="2" type="ORF">GCM10010912_41480</name>
</gene>
<reference evidence="2" key="2">
    <citation type="submission" date="2020-09" db="EMBL/GenBank/DDBJ databases">
        <authorList>
            <person name="Sun Q."/>
            <person name="Zhou Y."/>
        </authorList>
    </citation>
    <scope>NUCLEOTIDE SEQUENCE</scope>
    <source>
        <strain evidence="2">CGMCC 1.16134</strain>
    </source>
</reference>
<keyword evidence="3" id="KW-1185">Reference proteome</keyword>
<sequence length="420" mass="45440">MKSSKYSKWASLVLTGVLSLTLSAHASAAAAQPGTTMKPSWTSPSLFTPTVLVKSGSEAVIHDVKAVPDKKLVYVYMGQNVPNTTGKTKQEWSVDTLKALDANTGKLKWEYVFHESKGPYTITSKAVFGSSGTSYVYQAFSDKTYKLYSVNSAGQLNWVQKLTGPSNISLMKDGSVLTSTTGLPNAKGVVKSVLTLYNSSGKQLLSQQVQGSVITAQGERIVMAASPMSQASNGTWLEKLNPRLEVYDLSLKQLYAYQTPASSNIYGDGSPGQFVLNDGTFIIRIHLADNQNKLLAFGPEGKLLWGRSIPGSAYTEATASGYIVYENGKFTLYDLAGQVGDPHTFLDAEGETFGINRTSDGNLSFSMKEDQMYILNPKTLQTIHGFSITDLNLGTNDYAAHTVYSSSEDGKLSKFVLPVK</sequence>
<proteinExistence type="predicted"/>
<evidence type="ECO:0000313" key="2">
    <source>
        <dbReference type="EMBL" id="GGF92221.1"/>
    </source>
</evidence>
<dbReference type="RefSeq" id="WP_189028249.1">
    <property type="nucleotide sequence ID" value="NZ_BMKR01000019.1"/>
</dbReference>
<name>A0A917FP60_9BACL</name>
<dbReference type="Gene3D" id="2.130.10.10">
    <property type="entry name" value="YVTN repeat-like/Quinoprotein amine dehydrogenase"/>
    <property type="match status" value="1"/>
</dbReference>